<feature type="domain" description="Histidine kinase/HSP90-like ATPase" evidence="14">
    <location>
        <begin position="253"/>
        <end position="356"/>
    </location>
</feature>
<evidence type="ECO:0000256" key="10">
    <source>
        <dbReference type="ARBA" id="ARBA00022989"/>
    </source>
</evidence>
<dbReference type="GO" id="GO:0004673">
    <property type="term" value="F:protein histidine kinase activity"/>
    <property type="evidence" value="ECO:0007669"/>
    <property type="project" value="UniProtKB-EC"/>
</dbReference>
<dbReference type="Gene3D" id="3.30.565.10">
    <property type="entry name" value="Histidine kinase-like ATPase, C-terminal domain"/>
    <property type="match status" value="1"/>
</dbReference>
<evidence type="ECO:0000256" key="1">
    <source>
        <dbReference type="ARBA" id="ARBA00000085"/>
    </source>
</evidence>
<dbReference type="GO" id="GO:0000160">
    <property type="term" value="P:phosphorelay signal transduction system"/>
    <property type="evidence" value="ECO:0007669"/>
    <property type="project" value="UniProtKB-KW"/>
</dbReference>
<dbReference type="RefSeq" id="WP_078707318.1">
    <property type="nucleotide sequence ID" value="NZ_FUXL01000003.1"/>
</dbReference>
<evidence type="ECO:0000256" key="5">
    <source>
        <dbReference type="ARBA" id="ARBA00022679"/>
    </source>
</evidence>
<evidence type="ECO:0000256" key="3">
    <source>
        <dbReference type="ARBA" id="ARBA00012438"/>
    </source>
</evidence>
<proteinExistence type="predicted"/>
<accession>A0A1T4NVU8</accession>
<dbReference type="PANTHER" id="PTHR41523:SF8">
    <property type="entry name" value="ETHYLENE RESPONSE SENSOR PROTEIN"/>
    <property type="match status" value="1"/>
</dbReference>
<keyword evidence="9" id="KW-0067">ATP-binding</keyword>
<comment type="subcellular location">
    <subcellularLocation>
        <location evidence="2">Membrane</location>
        <topology evidence="2">Multi-pass membrane protein</topology>
    </subcellularLocation>
</comment>
<dbReference type="InterPro" id="IPR036890">
    <property type="entry name" value="HATPase_C_sf"/>
</dbReference>
<evidence type="ECO:0000256" key="7">
    <source>
        <dbReference type="ARBA" id="ARBA00022741"/>
    </source>
</evidence>
<evidence type="ECO:0000256" key="11">
    <source>
        <dbReference type="ARBA" id="ARBA00023012"/>
    </source>
</evidence>
<dbReference type="Pfam" id="PF02518">
    <property type="entry name" value="HATPase_c"/>
    <property type="match status" value="1"/>
</dbReference>
<keyword evidence="16" id="KW-1185">Reference proteome</keyword>
<dbReference type="SUPFAM" id="SSF55874">
    <property type="entry name" value="ATPase domain of HSP90 chaperone/DNA topoisomerase II/histidine kinase"/>
    <property type="match status" value="1"/>
</dbReference>
<organism evidence="15 16">
    <name type="scientific">Consotaella salsifontis</name>
    <dbReference type="NCBI Taxonomy" id="1365950"/>
    <lineage>
        <taxon>Bacteria</taxon>
        <taxon>Pseudomonadati</taxon>
        <taxon>Pseudomonadota</taxon>
        <taxon>Alphaproteobacteria</taxon>
        <taxon>Hyphomicrobiales</taxon>
        <taxon>Aurantimonadaceae</taxon>
        <taxon>Consotaella</taxon>
    </lineage>
</organism>
<keyword evidence="11" id="KW-0902">Two-component regulatory system</keyword>
<evidence type="ECO:0000256" key="13">
    <source>
        <dbReference type="SAM" id="Phobius"/>
    </source>
</evidence>
<dbReference type="InterPro" id="IPR038318">
    <property type="entry name" value="KdpD_sf"/>
</dbReference>
<dbReference type="Pfam" id="PF13493">
    <property type="entry name" value="DUF4118"/>
    <property type="match status" value="1"/>
</dbReference>
<dbReference type="InterPro" id="IPR003594">
    <property type="entry name" value="HATPase_dom"/>
</dbReference>
<dbReference type="InterPro" id="IPR025201">
    <property type="entry name" value="KdpD_TM"/>
</dbReference>
<keyword evidence="10 13" id="KW-1133">Transmembrane helix</keyword>
<feature type="transmembrane region" description="Helical" evidence="13">
    <location>
        <begin position="113"/>
        <end position="134"/>
    </location>
</feature>
<feature type="transmembrane region" description="Helical" evidence="13">
    <location>
        <begin position="39"/>
        <end position="56"/>
    </location>
</feature>
<name>A0A1T4NVU8_9HYPH</name>
<dbReference type="Proteomes" id="UP000190135">
    <property type="component" value="Unassembled WGS sequence"/>
</dbReference>
<dbReference type="AlphaFoldDB" id="A0A1T4NVU8"/>
<reference evidence="15 16" key="1">
    <citation type="submission" date="2017-02" db="EMBL/GenBank/DDBJ databases">
        <authorList>
            <person name="Peterson S.W."/>
        </authorList>
    </citation>
    <scope>NUCLEOTIDE SEQUENCE [LARGE SCALE GENOMIC DNA]</scope>
    <source>
        <strain evidence="15 16">USBA 369</strain>
    </source>
</reference>
<dbReference type="EC" id="2.7.13.3" evidence="3"/>
<dbReference type="InterPro" id="IPR011495">
    <property type="entry name" value="Sig_transdc_His_kin_sub2_dim/P"/>
</dbReference>
<evidence type="ECO:0000256" key="4">
    <source>
        <dbReference type="ARBA" id="ARBA00022553"/>
    </source>
</evidence>
<gene>
    <name evidence="15" type="ORF">SAMN05428963_103209</name>
</gene>
<evidence type="ECO:0000259" key="14">
    <source>
        <dbReference type="SMART" id="SM00387"/>
    </source>
</evidence>
<protein>
    <recommendedName>
        <fullName evidence="3">histidine kinase</fullName>
        <ecNumber evidence="3">2.7.13.3</ecNumber>
    </recommendedName>
</protein>
<keyword evidence="6 13" id="KW-0812">Transmembrane</keyword>
<evidence type="ECO:0000256" key="9">
    <source>
        <dbReference type="ARBA" id="ARBA00022840"/>
    </source>
</evidence>
<dbReference type="GO" id="GO:0005524">
    <property type="term" value="F:ATP binding"/>
    <property type="evidence" value="ECO:0007669"/>
    <property type="project" value="UniProtKB-KW"/>
</dbReference>
<evidence type="ECO:0000313" key="16">
    <source>
        <dbReference type="Proteomes" id="UP000190135"/>
    </source>
</evidence>
<evidence type="ECO:0000256" key="12">
    <source>
        <dbReference type="ARBA" id="ARBA00023136"/>
    </source>
</evidence>
<evidence type="ECO:0000256" key="8">
    <source>
        <dbReference type="ARBA" id="ARBA00022777"/>
    </source>
</evidence>
<dbReference type="Gene3D" id="1.20.120.620">
    <property type="entry name" value="Backbone structure of the membrane domain of e. Coli histidine kinase receptor kdpd"/>
    <property type="match status" value="1"/>
</dbReference>
<dbReference type="GO" id="GO:0016020">
    <property type="term" value="C:membrane"/>
    <property type="evidence" value="ECO:0007669"/>
    <property type="project" value="UniProtKB-SubCell"/>
</dbReference>
<evidence type="ECO:0000313" key="15">
    <source>
        <dbReference type="EMBL" id="SJZ83162.1"/>
    </source>
</evidence>
<evidence type="ECO:0000256" key="6">
    <source>
        <dbReference type="ARBA" id="ARBA00022692"/>
    </source>
</evidence>
<evidence type="ECO:0000256" key="2">
    <source>
        <dbReference type="ARBA" id="ARBA00004141"/>
    </source>
</evidence>
<comment type="catalytic activity">
    <reaction evidence="1">
        <text>ATP + protein L-histidine = ADP + protein N-phospho-L-histidine.</text>
        <dbReference type="EC" id="2.7.13.3"/>
    </reaction>
</comment>
<keyword evidence="12 13" id="KW-0472">Membrane</keyword>
<sequence length="361" mass="38513">MVDIVGGSGSVANPSGPLRLVQVVLGATDRFRRGGLERWGAALLAILASFALRYWLDSDLPAGFPYLTFFPAVILTTFFVGLGPGIAVAIGCGLAAWYFFIAPFNSFALSGGGLLALLFYVFIVAVDISLIHWMHLALDRVVVERETAAQLARQRDLLFRELQHRVSNNLAVVSSILNGQGRALGGEAAAVLAQASARIALVAKIQRQLHDPARQSVDFGPYLEGLGPDLIEAAGAHHVTYEVEAEAVAISAQLAVPLGLITTELISNAIEHAFADGRPGRLSVQLYCEPAAISEPQSLVLRVVDDGPGWPSDFAIGQSRNLGMRIVQALAQQIGGRVSFFNDGGAVCELRFTQDDKQISA</sequence>
<dbReference type="Pfam" id="PF07568">
    <property type="entry name" value="HisKA_2"/>
    <property type="match status" value="1"/>
</dbReference>
<dbReference type="PANTHER" id="PTHR41523">
    <property type="entry name" value="TWO-COMPONENT SYSTEM SENSOR PROTEIN"/>
    <property type="match status" value="1"/>
</dbReference>
<dbReference type="SMART" id="SM00387">
    <property type="entry name" value="HATPase_c"/>
    <property type="match status" value="1"/>
</dbReference>
<keyword evidence="4" id="KW-0597">Phosphoprotein</keyword>
<dbReference type="OrthoDB" id="7991996at2"/>
<dbReference type="EMBL" id="FUXL01000003">
    <property type="protein sequence ID" value="SJZ83162.1"/>
    <property type="molecule type" value="Genomic_DNA"/>
</dbReference>
<dbReference type="STRING" id="1365950.SAMN05428963_103209"/>
<feature type="transmembrane region" description="Helical" evidence="13">
    <location>
        <begin position="68"/>
        <end position="101"/>
    </location>
</feature>
<keyword evidence="5" id="KW-0808">Transferase</keyword>
<keyword evidence="7" id="KW-0547">Nucleotide-binding</keyword>
<keyword evidence="8 15" id="KW-0418">Kinase</keyword>